<feature type="region of interest" description="Disordered" evidence="1">
    <location>
        <begin position="1"/>
        <end position="40"/>
    </location>
</feature>
<keyword evidence="3" id="KW-1185">Reference proteome</keyword>
<evidence type="ECO:0000313" key="3">
    <source>
        <dbReference type="Proteomes" id="UP000178129"/>
    </source>
</evidence>
<evidence type="ECO:0000313" key="2">
    <source>
        <dbReference type="EMBL" id="CZT08168.1"/>
    </source>
</evidence>
<reference evidence="3" key="1">
    <citation type="submission" date="2016-03" db="EMBL/GenBank/DDBJ databases">
        <authorList>
            <person name="Ploux O."/>
        </authorList>
    </citation>
    <scope>NUCLEOTIDE SEQUENCE [LARGE SCALE GENOMIC DNA]</scope>
    <source>
        <strain evidence="3">UK7</strain>
    </source>
</reference>
<evidence type="ECO:0000256" key="1">
    <source>
        <dbReference type="SAM" id="MobiDB-lite"/>
    </source>
</evidence>
<organism evidence="2 3">
    <name type="scientific">Rhynchosporium graminicola</name>
    <dbReference type="NCBI Taxonomy" id="2792576"/>
    <lineage>
        <taxon>Eukaryota</taxon>
        <taxon>Fungi</taxon>
        <taxon>Dikarya</taxon>
        <taxon>Ascomycota</taxon>
        <taxon>Pezizomycotina</taxon>
        <taxon>Leotiomycetes</taxon>
        <taxon>Helotiales</taxon>
        <taxon>Ploettnerulaceae</taxon>
        <taxon>Rhynchosporium</taxon>
    </lineage>
</organism>
<gene>
    <name evidence="2" type="ORF">RCO7_09327</name>
</gene>
<dbReference type="InParanoid" id="A0A1E1LCB0"/>
<proteinExistence type="predicted"/>
<dbReference type="AlphaFoldDB" id="A0A1E1LCB0"/>
<feature type="compositionally biased region" description="Basic and acidic residues" evidence="1">
    <location>
        <begin position="18"/>
        <end position="40"/>
    </location>
</feature>
<protein>
    <submittedName>
        <fullName evidence="2">Uncharacterized protein</fullName>
    </submittedName>
</protein>
<sequence length="81" mass="9212">MCFGLFKKQRDEDEMLDDEARNRSVTEGAKREQSPGSRVPKEVARAIAMATAQEANVAILTEDIGWISLWECYDCEYHDSV</sequence>
<dbReference type="EMBL" id="FJUW01000045">
    <property type="protein sequence ID" value="CZT08168.1"/>
    <property type="molecule type" value="Genomic_DNA"/>
</dbReference>
<dbReference type="Proteomes" id="UP000178129">
    <property type="component" value="Unassembled WGS sequence"/>
</dbReference>
<name>A0A1E1LCB0_9HELO</name>
<comment type="caution">
    <text evidence="2">The sequence shown here is derived from an EMBL/GenBank/DDBJ whole genome shotgun (WGS) entry which is preliminary data.</text>
</comment>
<accession>A0A1E1LCB0</accession>